<accession>A0A2H4J8R9</accession>
<name>A0A2H4J8R9_9CAUD</name>
<evidence type="ECO:0008006" key="2">
    <source>
        <dbReference type="Google" id="ProtNLM"/>
    </source>
</evidence>
<reference evidence="1" key="1">
    <citation type="submission" date="2017-06" db="EMBL/GenBank/DDBJ databases">
        <title>Novel phages from South African skin metaviromes.</title>
        <authorList>
            <person name="van Zyl L.J."/>
            <person name="Abrahams Y."/>
            <person name="Stander E.A."/>
            <person name="Kirby B.M."/>
            <person name="Clavaud C."/>
            <person name="Farcet C."/>
            <person name="Breton L."/>
            <person name="Trindade M.I."/>
        </authorList>
    </citation>
    <scope>NUCLEOTIDE SEQUENCE</scope>
</reference>
<evidence type="ECO:0000313" key="1">
    <source>
        <dbReference type="EMBL" id="ASN71645.1"/>
    </source>
</evidence>
<gene>
    <name evidence="1" type="ORF">3S1_10</name>
</gene>
<proteinExistence type="predicted"/>
<sequence length="49" mass="5737">MWIIVSIILAIALLISLCVQTGLRIKLSEHKQLNELLNKQIKYFKDNRN</sequence>
<protein>
    <recommendedName>
        <fullName evidence="2">DUF1514 domain-containing protein</fullName>
    </recommendedName>
</protein>
<organism evidence="1">
    <name type="scientific">uncultured Caudovirales phage</name>
    <dbReference type="NCBI Taxonomy" id="2100421"/>
    <lineage>
        <taxon>Viruses</taxon>
        <taxon>Duplodnaviria</taxon>
        <taxon>Heunggongvirae</taxon>
        <taxon>Uroviricota</taxon>
        <taxon>Caudoviricetes</taxon>
        <taxon>Peduoviridae</taxon>
        <taxon>Maltschvirus</taxon>
        <taxon>Maltschvirus maltsch</taxon>
    </lineage>
</organism>
<dbReference type="EMBL" id="MF417930">
    <property type="protein sequence ID" value="ASN71645.1"/>
    <property type="molecule type" value="Genomic_DNA"/>
</dbReference>